<dbReference type="Gene3D" id="3.30.70.330">
    <property type="match status" value="1"/>
</dbReference>
<evidence type="ECO:0000256" key="1">
    <source>
        <dbReference type="SAM" id="MobiDB-lite"/>
    </source>
</evidence>
<organism evidence="2 3">
    <name type="scientific">Malassezia vespertilionis</name>
    <dbReference type="NCBI Taxonomy" id="2020962"/>
    <lineage>
        <taxon>Eukaryota</taxon>
        <taxon>Fungi</taxon>
        <taxon>Dikarya</taxon>
        <taxon>Basidiomycota</taxon>
        <taxon>Ustilaginomycotina</taxon>
        <taxon>Malasseziomycetes</taxon>
        <taxon>Malasseziales</taxon>
        <taxon>Malasseziaceae</taxon>
        <taxon>Malassezia</taxon>
    </lineage>
</organism>
<evidence type="ECO:0000313" key="2">
    <source>
        <dbReference type="EMBL" id="PKI83710.1"/>
    </source>
</evidence>
<dbReference type="InterPro" id="IPR012677">
    <property type="entry name" value="Nucleotide-bd_a/b_plait_sf"/>
</dbReference>
<evidence type="ECO:0000313" key="3">
    <source>
        <dbReference type="Proteomes" id="UP000232875"/>
    </source>
</evidence>
<sequence length="240" mass="25430">MSSLVLSLPVVSPLATRVLELSGFSPLLRTHDLYAVVRDAGAEEGSIRVKWHNDTTAYVVFQDPSVAKLVYIRLVCAPPALLLSTYLGEDDAGTAPPNAPQNSSAASHASAQLLHTYAAVRPCRGQEADLLIAAVGMSVPERRPYAISRTWDTPTAPDRGHPNERGFGHRRLASGAALPNKPMHTPEASGAPLASASRRASSHKAQSTARRSPDHAHALRTSPHNHSLGPGTSPSAIART</sequence>
<keyword evidence="3" id="KW-1185">Reference proteome</keyword>
<dbReference type="OrthoDB" id="5418203at2759"/>
<gene>
    <name evidence="2" type="ORF">MVES_002553</name>
</gene>
<protein>
    <recommendedName>
        <fullName evidence="4">RRM domain-containing protein</fullName>
    </recommendedName>
</protein>
<feature type="compositionally biased region" description="Low complexity" evidence="1">
    <location>
        <begin position="188"/>
        <end position="207"/>
    </location>
</feature>
<name>A0A2N1JAY0_9BASI</name>
<feature type="compositionally biased region" description="Polar residues" evidence="1">
    <location>
        <begin position="222"/>
        <end position="240"/>
    </location>
</feature>
<proteinExistence type="predicted"/>
<feature type="region of interest" description="Disordered" evidence="1">
    <location>
        <begin position="148"/>
        <end position="240"/>
    </location>
</feature>
<feature type="compositionally biased region" description="Basic and acidic residues" evidence="1">
    <location>
        <begin position="158"/>
        <end position="167"/>
    </location>
</feature>
<dbReference type="Proteomes" id="UP000232875">
    <property type="component" value="Unassembled WGS sequence"/>
</dbReference>
<reference evidence="2 3" key="1">
    <citation type="submission" date="2017-10" db="EMBL/GenBank/DDBJ databases">
        <title>A novel species of cold-tolerant Malassezia isolated from bats.</title>
        <authorList>
            <person name="Lorch J.M."/>
            <person name="Palmer J.M."/>
            <person name="Vanderwolf K.J."/>
            <person name="Schmidt K.Z."/>
            <person name="Verant M.L."/>
            <person name="Weller T.J."/>
            <person name="Blehert D.S."/>
        </authorList>
    </citation>
    <scope>NUCLEOTIDE SEQUENCE [LARGE SCALE GENOMIC DNA]</scope>
    <source>
        <strain evidence="2 3">NWHC:44797-103</strain>
    </source>
</reference>
<evidence type="ECO:0008006" key="4">
    <source>
        <dbReference type="Google" id="ProtNLM"/>
    </source>
</evidence>
<dbReference type="EMBL" id="KZ454991">
    <property type="protein sequence ID" value="PKI83710.1"/>
    <property type="molecule type" value="Genomic_DNA"/>
</dbReference>
<dbReference type="AlphaFoldDB" id="A0A2N1JAY0"/>
<accession>A0A2N1JAY0</accession>